<dbReference type="SUPFAM" id="SSF54593">
    <property type="entry name" value="Glyoxalase/Bleomycin resistance protein/Dihydroxybiphenyl dioxygenase"/>
    <property type="match status" value="1"/>
</dbReference>
<dbReference type="Pfam" id="PF00903">
    <property type="entry name" value="Glyoxalase"/>
    <property type="match status" value="1"/>
</dbReference>
<evidence type="ECO:0000313" key="3">
    <source>
        <dbReference type="EMBL" id="SFF02687.1"/>
    </source>
</evidence>
<evidence type="ECO:0000256" key="1">
    <source>
        <dbReference type="ARBA" id="ARBA00022723"/>
    </source>
</evidence>
<accession>A0A1I2FD55</accession>
<dbReference type="GO" id="GO:0046872">
    <property type="term" value="F:metal ion binding"/>
    <property type="evidence" value="ECO:0007669"/>
    <property type="project" value="UniProtKB-KW"/>
</dbReference>
<dbReference type="AlphaFoldDB" id="A0A1I2FD55"/>
<keyword evidence="4" id="KW-1185">Reference proteome</keyword>
<dbReference type="InterPro" id="IPR004360">
    <property type="entry name" value="Glyas_Fos-R_dOase_dom"/>
</dbReference>
<reference evidence="4" key="1">
    <citation type="submission" date="2016-10" db="EMBL/GenBank/DDBJ databases">
        <authorList>
            <person name="Varghese N."/>
            <person name="Submissions S."/>
        </authorList>
    </citation>
    <scope>NUCLEOTIDE SEQUENCE [LARGE SCALE GENOMIC DNA]</scope>
    <source>
        <strain>GEY</strain>
        <strain evidence="4">DSM 9560</strain>
    </source>
</reference>
<dbReference type="PROSITE" id="PS51819">
    <property type="entry name" value="VOC"/>
    <property type="match status" value="1"/>
</dbReference>
<name>A0A1I2FD55_9BACT</name>
<evidence type="ECO:0000259" key="2">
    <source>
        <dbReference type="PROSITE" id="PS51819"/>
    </source>
</evidence>
<gene>
    <name evidence="3" type="ORF">SAMN04488541_101347</name>
</gene>
<dbReference type="Gene3D" id="3.10.180.10">
    <property type="entry name" value="2,3-Dihydroxybiphenyl 1,2-Dioxygenase, domain 1"/>
    <property type="match status" value="1"/>
</dbReference>
<dbReference type="OrthoDB" id="192739at2"/>
<dbReference type="InterPro" id="IPR037523">
    <property type="entry name" value="VOC_core"/>
</dbReference>
<dbReference type="PANTHER" id="PTHR36113">
    <property type="entry name" value="LYASE, PUTATIVE-RELATED-RELATED"/>
    <property type="match status" value="1"/>
</dbReference>
<keyword evidence="1" id="KW-0479">Metal-binding</keyword>
<dbReference type="InterPro" id="IPR029068">
    <property type="entry name" value="Glyas_Bleomycin-R_OHBP_Dase"/>
</dbReference>
<dbReference type="EMBL" id="FONY01000013">
    <property type="protein sequence ID" value="SFF02687.1"/>
    <property type="molecule type" value="Genomic_DNA"/>
</dbReference>
<dbReference type="InterPro" id="IPR051332">
    <property type="entry name" value="Fosfomycin_Res_Enzymes"/>
</dbReference>
<protein>
    <submittedName>
        <fullName evidence="3">Glyoxalase-like domain-containing protein</fullName>
    </submittedName>
</protein>
<proteinExistence type="predicted"/>
<organism evidence="3 4">
    <name type="scientific">Thermoflexibacter ruber</name>
    <dbReference type="NCBI Taxonomy" id="1003"/>
    <lineage>
        <taxon>Bacteria</taxon>
        <taxon>Pseudomonadati</taxon>
        <taxon>Bacteroidota</taxon>
        <taxon>Cytophagia</taxon>
        <taxon>Cytophagales</taxon>
        <taxon>Thermoflexibacteraceae</taxon>
        <taxon>Thermoflexibacter</taxon>
    </lineage>
</organism>
<evidence type="ECO:0000313" key="4">
    <source>
        <dbReference type="Proteomes" id="UP000199513"/>
    </source>
</evidence>
<feature type="domain" description="VOC" evidence="2">
    <location>
        <begin position="5"/>
        <end position="125"/>
    </location>
</feature>
<sequence length="130" mass="15199">MSITQVKEIALYVKDLEASKKFYHTLLGFPVIGEVKDRHVFFRVGSSVLLCFNPEVTRQDTFLPPHFAYGHQHIAFEVSQDEYERWKTKITALEIQIIHEHDWGNGFKSFYFKDVDNHVLEIVPVGMWGD</sequence>
<dbReference type="STRING" id="1003.SAMN04488541_101347"/>
<dbReference type="Proteomes" id="UP000199513">
    <property type="component" value="Unassembled WGS sequence"/>
</dbReference>
<dbReference type="RefSeq" id="WP_091544173.1">
    <property type="nucleotide sequence ID" value="NZ_FONY01000013.1"/>
</dbReference>
<dbReference type="PANTHER" id="PTHR36113:SF6">
    <property type="entry name" value="FOSFOMYCIN RESISTANCE PROTEIN FOSX"/>
    <property type="match status" value="1"/>
</dbReference>